<dbReference type="OrthoDB" id="6362496at2759"/>
<dbReference type="AlphaFoldDB" id="A0A8J9Y763"/>
<dbReference type="Proteomes" id="UP000838878">
    <property type="component" value="Chromosome 14"/>
</dbReference>
<protein>
    <submittedName>
        <fullName evidence="2">Uncharacterized protein</fullName>
    </submittedName>
</protein>
<dbReference type="EMBL" id="OV170234">
    <property type="protein sequence ID" value="CAH0719909.1"/>
    <property type="molecule type" value="Genomic_DNA"/>
</dbReference>
<evidence type="ECO:0000313" key="2">
    <source>
        <dbReference type="EMBL" id="CAH0719909.1"/>
    </source>
</evidence>
<proteinExistence type="predicted"/>
<evidence type="ECO:0000313" key="3">
    <source>
        <dbReference type="Proteomes" id="UP000838878"/>
    </source>
</evidence>
<accession>A0A8J9Y763</accession>
<name>A0A8J9Y763_9NEOP</name>
<sequence length="295" mass="34041">MNITRGSTFNLSSTSSHIDYCEDMDTVNAKNYVKDLLKSRIFLGRYLERRLIDERIGYRDVVLVSPAEVEFKKHLSEAQHKLMKAYPKIQWIGISDSETIGHPSGICIWTEIDNQPFGAFWFQVKSVKFRDLEIIVLLKCIRHISDAFLEIEPILTGSVDNYKGKSDSKQVNIEAKLNDAYSEITINLKNMLSISNLKEFFTFLFAFIIAIFTGSTAFVNFLGNFILALIREMSIFIKNSTPMFLGFLDFLSKIVGGFYILIAMFFKPNNPNPLNKRRITYYDKPPENFNPREFD</sequence>
<keyword evidence="1" id="KW-0812">Transmembrane</keyword>
<keyword evidence="1" id="KW-1133">Transmembrane helix</keyword>
<feature type="non-terminal residue" evidence="2">
    <location>
        <position position="295"/>
    </location>
</feature>
<gene>
    <name evidence="2" type="ORF">BINO364_LOCUS6200</name>
</gene>
<evidence type="ECO:0000256" key="1">
    <source>
        <dbReference type="SAM" id="Phobius"/>
    </source>
</evidence>
<feature type="transmembrane region" description="Helical" evidence="1">
    <location>
        <begin position="200"/>
        <end position="230"/>
    </location>
</feature>
<keyword evidence="1" id="KW-0472">Membrane</keyword>
<organism evidence="2 3">
    <name type="scientific">Brenthis ino</name>
    <name type="common">lesser marbled fritillary</name>
    <dbReference type="NCBI Taxonomy" id="405034"/>
    <lineage>
        <taxon>Eukaryota</taxon>
        <taxon>Metazoa</taxon>
        <taxon>Ecdysozoa</taxon>
        <taxon>Arthropoda</taxon>
        <taxon>Hexapoda</taxon>
        <taxon>Insecta</taxon>
        <taxon>Pterygota</taxon>
        <taxon>Neoptera</taxon>
        <taxon>Endopterygota</taxon>
        <taxon>Lepidoptera</taxon>
        <taxon>Glossata</taxon>
        <taxon>Ditrysia</taxon>
        <taxon>Papilionoidea</taxon>
        <taxon>Nymphalidae</taxon>
        <taxon>Heliconiinae</taxon>
        <taxon>Argynnini</taxon>
        <taxon>Brenthis</taxon>
    </lineage>
</organism>
<keyword evidence="3" id="KW-1185">Reference proteome</keyword>
<reference evidence="2" key="1">
    <citation type="submission" date="2021-12" db="EMBL/GenBank/DDBJ databases">
        <authorList>
            <person name="Martin H S."/>
        </authorList>
    </citation>
    <scope>NUCLEOTIDE SEQUENCE</scope>
</reference>
<feature type="transmembrane region" description="Helical" evidence="1">
    <location>
        <begin position="242"/>
        <end position="266"/>
    </location>
</feature>